<evidence type="ECO:0000313" key="2">
    <source>
        <dbReference type="Proteomes" id="UP000009882"/>
    </source>
</evidence>
<keyword evidence="2" id="KW-1185">Reference proteome</keyword>
<dbReference type="EMBL" id="AKCT01000295">
    <property type="protein sequence ID" value="EKV06171.1"/>
    <property type="molecule type" value="Genomic_DNA"/>
</dbReference>
<dbReference type="Proteomes" id="UP000009882">
    <property type="component" value="Unassembled WGS sequence"/>
</dbReference>
<dbReference type="HOGENOM" id="CLU_3392455_0_0_1"/>
<dbReference type="InParanoid" id="K9FYP9"/>
<protein>
    <submittedName>
        <fullName evidence="1">Uncharacterized protein</fullName>
    </submittedName>
</protein>
<accession>K9FYP9</accession>
<proteinExistence type="predicted"/>
<organism evidence="1 2">
    <name type="scientific">Penicillium digitatum (strain PHI26 / CECT 20796)</name>
    <name type="common">Green mold</name>
    <dbReference type="NCBI Taxonomy" id="1170229"/>
    <lineage>
        <taxon>Eukaryota</taxon>
        <taxon>Fungi</taxon>
        <taxon>Dikarya</taxon>
        <taxon>Ascomycota</taxon>
        <taxon>Pezizomycotina</taxon>
        <taxon>Eurotiomycetes</taxon>
        <taxon>Eurotiomycetidae</taxon>
        <taxon>Eurotiales</taxon>
        <taxon>Aspergillaceae</taxon>
        <taxon>Penicillium</taxon>
    </lineage>
</organism>
<gene>
    <name evidence="1" type="ORF">PDIG_79490</name>
</gene>
<sequence length="32" mass="3599">MYDVIVAPSGSSLLQQMYRKSLGTRGKWPNQS</sequence>
<reference evidence="2" key="1">
    <citation type="journal article" date="2012" name="BMC Genomics">
        <title>Genome sequence of the necrotrophic fungus Penicillium digitatum, the main postharvest pathogen of citrus.</title>
        <authorList>
            <person name="Marcet-Houben M."/>
            <person name="Ballester A.-R."/>
            <person name="de la Fuente B."/>
            <person name="Harries E."/>
            <person name="Marcos J.F."/>
            <person name="Gonzalez-Candelas L."/>
            <person name="Gabaldon T."/>
        </authorList>
    </citation>
    <scope>NUCLEOTIDE SEQUENCE [LARGE SCALE GENOMIC DNA]</scope>
    <source>
        <strain evidence="2">PHI26 / CECT 20796</strain>
    </source>
</reference>
<comment type="caution">
    <text evidence="1">The sequence shown here is derived from an EMBL/GenBank/DDBJ whole genome shotgun (WGS) entry which is preliminary data.</text>
</comment>
<evidence type="ECO:0000313" key="1">
    <source>
        <dbReference type="EMBL" id="EKV06171.1"/>
    </source>
</evidence>
<dbReference type="AlphaFoldDB" id="K9FYP9"/>
<name>K9FYP9_PEND2</name>